<protein>
    <submittedName>
        <fullName evidence="2">Methyltransferase like 27</fullName>
    </submittedName>
</protein>
<feature type="domain" description="Methyltransferase" evidence="1">
    <location>
        <begin position="74"/>
        <end position="162"/>
    </location>
</feature>
<accession>A0A3Q3NPT5</accession>
<evidence type="ECO:0000313" key="2">
    <source>
        <dbReference type="Ensembl" id="ENSLBEP00000037545.1"/>
    </source>
</evidence>
<evidence type="ECO:0000259" key="1">
    <source>
        <dbReference type="Pfam" id="PF13649"/>
    </source>
</evidence>
<dbReference type="InParanoid" id="A0A3Q3NPT5"/>
<reference evidence="2" key="2">
    <citation type="submission" date="2025-09" db="UniProtKB">
        <authorList>
            <consortium name="Ensembl"/>
        </authorList>
    </citation>
    <scope>IDENTIFICATION</scope>
</reference>
<reference evidence="2" key="1">
    <citation type="submission" date="2025-08" db="UniProtKB">
        <authorList>
            <consortium name="Ensembl"/>
        </authorList>
    </citation>
    <scope>IDENTIFICATION</scope>
</reference>
<dbReference type="Pfam" id="PF13649">
    <property type="entry name" value="Methyltransf_25"/>
    <property type="match status" value="1"/>
</dbReference>
<dbReference type="CDD" id="cd02440">
    <property type="entry name" value="AdoMet_MTases"/>
    <property type="match status" value="1"/>
</dbReference>
<dbReference type="InterPro" id="IPR029063">
    <property type="entry name" value="SAM-dependent_MTases_sf"/>
</dbReference>
<dbReference type="GeneTree" id="ENSGT00530000063975"/>
<sequence length="230" mass="25151">MQQFSHNLLCRTFETVREVVASVRAKTVACGKLAMYDTWAENYDQVVTLDYHAPAIVAKTISSHFSGDPEGAVVLDVACGTGLVMKELGFGHFVGIDGSKLMLEEAKKKGLYQDLKQCILVQEPLPVQSGSYDVVVICGALTVDHVAVSVIRELCHACKPGGLVCMTCRHGEDNVEYKASLERELKEMEVEGLWSCVAVTEKEHWSKSVKAAGDIYISGSVYLTENCNTI</sequence>
<keyword evidence="3" id="KW-1185">Reference proteome</keyword>
<dbReference type="AlphaFoldDB" id="A0A3Q3NPT5"/>
<dbReference type="GO" id="GO:0008168">
    <property type="term" value="F:methyltransferase activity"/>
    <property type="evidence" value="ECO:0007669"/>
    <property type="project" value="TreeGrafter"/>
</dbReference>
<evidence type="ECO:0000313" key="3">
    <source>
        <dbReference type="Proteomes" id="UP000261660"/>
    </source>
</evidence>
<dbReference type="Proteomes" id="UP000261660">
    <property type="component" value="Unplaced"/>
</dbReference>
<dbReference type="InterPro" id="IPR041698">
    <property type="entry name" value="Methyltransf_25"/>
</dbReference>
<dbReference type="InterPro" id="IPR050508">
    <property type="entry name" value="Methyltransf_Superfamily"/>
</dbReference>
<dbReference type="Ensembl" id="ENSLBET00000039096.1">
    <property type="protein sequence ID" value="ENSLBEP00000037545.1"/>
    <property type="gene ID" value="ENSLBEG00000028015.1"/>
</dbReference>
<dbReference type="SUPFAM" id="SSF53335">
    <property type="entry name" value="S-adenosyl-L-methionine-dependent methyltransferases"/>
    <property type="match status" value="1"/>
</dbReference>
<dbReference type="PANTHER" id="PTHR42912">
    <property type="entry name" value="METHYLTRANSFERASE"/>
    <property type="match status" value="1"/>
</dbReference>
<dbReference type="Gene3D" id="3.40.50.150">
    <property type="entry name" value="Vaccinia Virus protein VP39"/>
    <property type="match status" value="1"/>
</dbReference>
<dbReference type="STRING" id="56723.ENSLBEP00000037545"/>
<organism evidence="2 3">
    <name type="scientific">Labrus bergylta</name>
    <name type="common">ballan wrasse</name>
    <dbReference type="NCBI Taxonomy" id="56723"/>
    <lineage>
        <taxon>Eukaryota</taxon>
        <taxon>Metazoa</taxon>
        <taxon>Chordata</taxon>
        <taxon>Craniata</taxon>
        <taxon>Vertebrata</taxon>
        <taxon>Euteleostomi</taxon>
        <taxon>Actinopterygii</taxon>
        <taxon>Neopterygii</taxon>
        <taxon>Teleostei</taxon>
        <taxon>Neoteleostei</taxon>
        <taxon>Acanthomorphata</taxon>
        <taxon>Eupercaria</taxon>
        <taxon>Labriformes</taxon>
        <taxon>Labridae</taxon>
        <taxon>Labrus</taxon>
    </lineage>
</organism>
<name>A0A3Q3NPT5_9LABR</name>
<proteinExistence type="predicted"/>